<organism evidence="1">
    <name type="scientific">Staphylococcus phage HS05</name>
    <dbReference type="NCBI Taxonomy" id="3056399"/>
    <lineage>
        <taxon>Viruses</taxon>
    </lineage>
</organism>
<evidence type="ECO:0000313" key="1">
    <source>
        <dbReference type="EMBL" id="WLJ25435.1"/>
    </source>
</evidence>
<accession>A0AA50A6I5</accession>
<proteinExistence type="predicted"/>
<name>A0AA50A6I5_9VIRU</name>
<sequence length="52" mass="5954">MNELQKINEEVVIEELKTLKVVLERTKQQPTPQQIEAAAKLVEAVRATAFNY</sequence>
<reference evidence="1" key="1">
    <citation type="submission" date="2023-04" db="EMBL/GenBank/DDBJ databases">
        <title>The human skin virome in hidradenitis suppurativa patients.</title>
        <authorList>
            <person name="Jansen D."/>
        </authorList>
    </citation>
    <scope>NUCLEOTIDE SEQUENCE</scope>
    <source>
        <strain evidence="1">VC3_JansenPhageB</strain>
    </source>
</reference>
<protein>
    <submittedName>
        <fullName evidence="1">Uncharacterized protein</fullName>
    </submittedName>
</protein>
<dbReference type="EMBL" id="OQ890310">
    <property type="protein sequence ID" value="WLJ25435.1"/>
    <property type="molecule type" value="Genomic_DNA"/>
</dbReference>